<dbReference type="InterPro" id="IPR024607">
    <property type="entry name" value="Sulfatase_CS"/>
</dbReference>
<dbReference type="GO" id="GO:0046872">
    <property type="term" value="F:metal ion binding"/>
    <property type="evidence" value="ECO:0007669"/>
    <property type="project" value="UniProtKB-KW"/>
</dbReference>
<organism evidence="6">
    <name type="scientific">marine sediment metagenome</name>
    <dbReference type="NCBI Taxonomy" id="412755"/>
    <lineage>
        <taxon>unclassified sequences</taxon>
        <taxon>metagenomes</taxon>
        <taxon>ecological metagenomes</taxon>
    </lineage>
</organism>
<sequence length="258" mass="28888">TFLSLVGAGTATLALPGLHCAGSLKGRRPNILFVFADQHRASALGCYGDPNVSTPNFDAFATQGIRLTAAVSPTPVCCPYRASLMTGQFSHNHGMMSNSVDFFPKVPAVAETFRAAGYRTGYIGKWHLEFPASIGAKYGNPKYVPPDRRLGFDWWRMAPNGHNYYSYTYFDGDNTKPVNAEEGYAPTTQANQAMEFIEKHSPREQPWLLFLAWGPPHTPYHAPDEYRRHYMERNLALRPNVPSGQPEEHARKVLPDYY</sequence>
<evidence type="ECO:0000256" key="4">
    <source>
        <dbReference type="ARBA" id="ARBA00022837"/>
    </source>
</evidence>
<dbReference type="AlphaFoldDB" id="X0W910"/>
<evidence type="ECO:0000256" key="2">
    <source>
        <dbReference type="ARBA" id="ARBA00022723"/>
    </source>
</evidence>
<reference evidence="6" key="1">
    <citation type="journal article" date="2014" name="Front. Microbiol.">
        <title>High frequency of phylogenetically diverse reductive dehalogenase-homologous genes in deep subseafloor sedimentary metagenomes.</title>
        <authorList>
            <person name="Kawai M."/>
            <person name="Futagami T."/>
            <person name="Toyoda A."/>
            <person name="Takaki Y."/>
            <person name="Nishi S."/>
            <person name="Hori S."/>
            <person name="Arai W."/>
            <person name="Tsubouchi T."/>
            <person name="Morono Y."/>
            <person name="Uchiyama I."/>
            <person name="Ito T."/>
            <person name="Fujiyama A."/>
            <person name="Inagaki F."/>
            <person name="Takami H."/>
        </authorList>
    </citation>
    <scope>NUCLEOTIDE SEQUENCE</scope>
    <source>
        <strain evidence="6">Expedition CK06-06</strain>
    </source>
</reference>
<dbReference type="InterPro" id="IPR017850">
    <property type="entry name" value="Alkaline_phosphatase_core_sf"/>
</dbReference>
<comment type="similarity">
    <text evidence="1">Belongs to the sulfatase family.</text>
</comment>
<feature type="non-terminal residue" evidence="6">
    <location>
        <position position="258"/>
    </location>
</feature>
<dbReference type="PROSITE" id="PS00149">
    <property type="entry name" value="SULFATASE_2"/>
    <property type="match status" value="1"/>
</dbReference>
<evidence type="ECO:0000256" key="3">
    <source>
        <dbReference type="ARBA" id="ARBA00022801"/>
    </source>
</evidence>
<dbReference type="Gene3D" id="3.40.720.10">
    <property type="entry name" value="Alkaline Phosphatase, subunit A"/>
    <property type="match status" value="1"/>
</dbReference>
<accession>X0W910</accession>
<keyword evidence="3" id="KW-0378">Hydrolase</keyword>
<dbReference type="InterPro" id="IPR000917">
    <property type="entry name" value="Sulfatase_N"/>
</dbReference>
<evidence type="ECO:0000256" key="1">
    <source>
        <dbReference type="ARBA" id="ARBA00008779"/>
    </source>
</evidence>
<feature type="domain" description="Sulfatase N-terminal" evidence="5">
    <location>
        <begin position="29"/>
        <end position="231"/>
    </location>
</feature>
<feature type="non-terminal residue" evidence="6">
    <location>
        <position position="1"/>
    </location>
</feature>
<keyword evidence="4" id="KW-0106">Calcium</keyword>
<protein>
    <recommendedName>
        <fullName evidence="5">Sulfatase N-terminal domain-containing protein</fullName>
    </recommendedName>
</protein>
<name>X0W910_9ZZZZ</name>
<evidence type="ECO:0000259" key="5">
    <source>
        <dbReference type="Pfam" id="PF00884"/>
    </source>
</evidence>
<gene>
    <name evidence="6" type="ORF">S01H1_53956</name>
</gene>
<keyword evidence="2" id="KW-0479">Metal-binding</keyword>
<dbReference type="InterPro" id="IPR050738">
    <property type="entry name" value="Sulfatase"/>
</dbReference>
<dbReference type="GO" id="GO:0004065">
    <property type="term" value="F:arylsulfatase activity"/>
    <property type="evidence" value="ECO:0007669"/>
    <property type="project" value="TreeGrafter"/>
</dbReference>
<dbReference type="EMBL" id="BARS01034974">
    <property type="protein sequence ID" value="GAG27429.1"/>
    <property type="molecule type" value="Genomic_DNA"/>
</dbReference>
<proteinExistence type="inferred from homology"/>
<comment type="caution">
    <text evidence="6">The sequence shown here is derived from an EMBL/GenBank/DDBJ whole genome shotgun (WGS) entry which is preliminary data.</text>
</comment>
<dbReference type="Pfam" id="PF00884">
    <property type="entry name" value="Sulfatase"/>
    <property type="match status" value="1"/>
</dbReference>
<evidence type="ECO:0000313" key="6">
    <source>
        <dbReference type="EMBL" id="GAG27429.1"/>
    </source>
</evidence>
<dbReference type="PANTHER" id="PTHR42693:SF53">
    <property type="entry name" value="ENDO-4-O-SULFATASE"/>
    <property type="match status" value="1"/>
</dbReference>
<dbReference type="SUPFAM" id="SSF53649">
    <property type="entry name" value="Alkaline phosphatase-like"/>
    <property type="match status" value="1"/>
</dbReference>
<dbReference type="PANTHER" id="PTHR42693">
    <property type="entry name" value="ARYLSULFATASE FAMILY MEMBER"/>
    <property type="match status" value="1"/>
</dbReference>